<comment type="caution">
    <text evidence="2">The sequence shown here is derived from an EMBL/GenBank/DDBJ whole genome shotgun (WGS) entry which is preliminary data.</text>
</comment>
<keyword evidence="3" id="KW-1185">Reference proteome</keyword>
<feature type="region of interest" description="Disordered" evidence="1">
    <location>
        <begin position="30"/>
        <end position="52"/>
    </location>
</feature>
<accession>A0ABR2BNE4</accession>
<organism evidence="2 3">
    <name type="scientific">Hibiscus sabdariffa</name>
    <name type="common">roselle</name>
    <dbReference type="NCBI Taxonomy" id="183260"/>
    <lineage>
        <taxon>Eukaryota</taxon>
        <taxon>Viridiplantae</taxon>
        <taxon>Streptophyta</taxon>
        <taxon>Embryophyta</taxon>
        <taxon>Tracheophyta</taxon>
        <taxon>Spermatophyta</taxon>
        <taxon>Magnoliopsida</taxon>
        <taxon>eudicotyledons</taxon>
        <taxon>Gunneridae</taxon>
        <taxon>Pentapetalae</taxon>
        <taxon>rosids</taxon>
        <taxon>malvids</taxon>
        <taxon>Malvales</taxon>
        <taxon>Malvaceae</taxon>
        <taxon>Malvoideae</taxon>
        <taxon>Hibiscus</taxon>
    </lineage>
</organism>
<proteinExistence type="predicted"/>
<evidence type="ECO:0000313" key="3">
    <source>
        <dbReference type="Proteomes" id="UP001472677"/>
    </source>
</evidence>
<protein>
    <submittedName>
        <fullName evidence="2">Uncharacterized protein</fullName>
    </submittedName>
</protein>
<dbReference type="EMBL" id="JBBPBM010000098">
    <property type="protein sequence ID" value="KAK8508683.1"/>
    <property type="molecule type" value="Genomic_DNA"/>
</dbReference>
<name>A0ABR2BNE4_9ROSI</name>
<evidence type="ECO:0000256" key="1">
    <source>
        <dbReference type="SAM" id="MobiDB-lite"/>
    </source>
</evidence>
<evidence type="ECO:0000313" key="2">
    <source>
        <dbReference type="EMBL" id="KAK8508683.1"/>
    </source>
</evidence>
<sequence>MLSTQENLNSNVTIDLTVYENFDGRLSDHVPSVPVVPPRERSASTIQLEDHSSKKDKSICLDKKQTVVYAMGADKEELVAVGECTNIAAEKKGAGDGLSI</sequence>
<gene>
    <name evidence="2" type="ORF">V6N12_032678</name>
</gene>
<dbReference type="Proteomes" id="UP001472677">
    <property type="component" value="Unassembled WGS sequence"/>
</dbReference>
<feature type="compositionally biased region" description="Basic and acidic residues" evidence="1">
    <location>
        <begin position="38"/>
        <end position="52"/>
    </location>
</feature>
<reference evidence="2 3" key="1">
    <citation type="journal article" date="2024" name="G3 (Bethesda)">
        <title>Genome assembly of Hibiscus sabdariffa L. provides insights into metabolisms of medicinal natural products.</title>
        <authorList>
            <person name="Kim T."/>
        </authorList>
    </citation>
    <scope>NUCLEOTIDE SEQUENCE [LARGE SCALE GENOMIC DNA]</scope>
    <source>
        <strain evidence="2">TK-2024</strain>
        <tissue evidence="2">Old leaves</tissue>
    </source>
</reference>